<proteinExistence type="predicted"/>
<keyword evidence="2" id="KW-1185">Reference proteome</keyword>
<evidence type="ECO:0000313" key="1">
    <source>
        <dbReference type="EMBL" id="CAH3184045.1"/>
    </source>
</evidence>
<name>A0ABN8RYZ7_9CNID</name>
<organism evidence="1 2">
    <name type="scientific">Porites evermanni</name>
    <dbReference type="NCBI Taxonomy" id="104178"/>
    <lineage>
        <taxon>Eukaryota</taxon>
        <taxon>Metazoa</taxon>
        <taxon>Cnidaria</taxon>
        <taxon>Anthozoa</taxon>
        <taxon>Hexacorallia</taxon>
        <taxon>Scleractinia</taxon>
        <taxon>Fungiina</taxon>
        <taxon>Poritidae</taxon>
        <taxon>Porites</taxon>
    </lineage>
</organism>
<dbReference type="EMBL" id="CALNXI010002168">
    <property type="protein sequence ID" value="CAH3184045.1"/>
    <property type="molecule type" value="Genomic_DNA"/>
</dbReference>
<reference evidence="1 2" key="1">
    <citation type="submission" date="2022-05" db="EMBL/GenBank/DDBJ databases">
        <authorList>
            <consortium name="Genoscope - CEA"/>
            <person name="William W."/>
        </authorList>
    </citation>
    <scope>NUCLEOTIDE SEQUENCE [LARGE SCALE GENOMIC DNA]</scope>
</reference>
<dbReference type="Proteomes" id="UP001159427">
    <property type="component" value="Unassembled WGS sequence"/>
</dbReference>
<evidence type="ECO:0000313" key="2">
    <source>
        <dbReference type="Proteomes" id="UP001159427"/>
    </source>
</evidence>
<sequence>MWVSLVGTASSEQLKDYVKCSKKAKKVLPSVVNKEVAEFEESTDNAVRSVKVLYCKGLISKEKYKSVRQSLYMKSDGNSARRSCIKVSGVKVPKILTYEKVISFLKSIQVGEVIDMKSEFCGNLWEDEQVEGAFRQLEDFLLELANLYIHVDKVLSKEGSPFFHHFNEAPYQFKVAIGAYGAPFGKDDEATASLLSFINVGERIASHNENFLLAGANCSESQVVMKLYAKKLVSDIAYVESKRYTMAGYPVQFKFKLVPSDMKWLATFAGELSNAAHYFSSFANVHDGNKYTVNGAIGEVWTVGYAIPFHNAALFREFGFGLGINTMQGREAKHVTLSSFARHATLSTRWSLVMRHEYISAIWLRKIDPFHFRYAKCKDKYIPKEAHLPEFCYCGFKLDENEAKCFYCSSSLYEAISRSAQKGELDDEICNMLSVSS</sequence>
<gene>
    <name evidence="1" type="ORF">PEVE_00015210</name>
</gene>
<accession>A0ABN8RYZ7</accession>
<protein>
    <submittedName>
        <fullName evidence="1">Uncharacterized protein</fullName>
    </submittedName>
</protein>
<comment type="caution">
    <text evidence="1">The sequence shown here is derived from an EMBL/GenBank/DDBJ whole genome shotgun (WGS) entry which is preliminary data.</text>
</comment>